<evidence type="ECO:0008006" key="3">
    <source>
        <dbReference type="Google" id="ProtNLM"/>
    </source>
</evidence>
<organism evidence="1 2">
    <name type="scientific">Pseudomonas wadenswilerensis</name>
    <dbReference type="NCBI Taxonomy" id="1785161"/>
    <lineage>
        <taxon>Bacteria</taxon>
        <taxon>Pseudomonadati</taxon>
        <taxon>Pseudomonadota</taxon>
        <taxon>Gammaproteobacteria</taxon>
        <taxon>Pseudomonadales</taxon>
        <taxon>Pseudomonadaceae</taxon>
        <taxon>Pseudomonas</taxon>
    </lineage>
</organism>
<name>A0A380SVA8_9PSED</name>
<dbReference type="AlphaFoldDB" id="A0A380SVA8"/>
<dbReference type="Proteomes" id="UP000255177">
    <property type="component" value="Unassembled WGS sequence"/>
</dbReference>
<proteinExistence type="predicted"/>
<gene>
    <name evidence="1" type="ORF">CCOS864_00943</name>
</gene>
<sequence length="219" mass="23472">MSRQGGVGLVEVLLALSLGLLLILAASRLFLAASQNWQAQGVAAQLQEDARLTLQRMAQDIRMSGMFGCLRADAIHHVHPSSAQAFAQPLEITRAADGQLQQLSLISAEVAGAGGRPNWTLVTDCIAQARVYPEGQAAPAGQYAIPIRRQTYRVDGASLMLGSGASYAPLIDNLGELRVDIVRRNPNGIAGLRLSLTLIDPQSRVRPQQYQLTVALRNG</sequence>
<dbReference type="EMBL" id="UIDD01000004">
    <property type="protein sequence ID" value="SUQ61524.1"/>
    <property type="molecule type" value="Genomic_DNA"/>
</dbReference>
<protein>
    <recommendedName>
        <fullName evidence="3">Pilus assembly protein PilW</fullName>
    </recommendedName>
</protein>
<reference evidence="2" key="1">
    <citation type="submission" date="2018-07" db="EMBL/GenBank/DDBJ databases">
        <authorList>
            <person name="Blom J."/>
        </authorList>
    </citation>
    <scope>NUCLEOTIDE SEQUENCE [LARGE SCALE GENOMIC DNA]</scope>
    <source>
        <strain evidence="2">CCOS 864</strain>
    </source>
</reference>
<evidence type="ECO:0000313" key="1">
    <source>
        <dbReference type="EMBL" id="SUQ61524.1"/>
    </source>
</evidence>
<keyword evidence="2" id="KW-1185">Reference proteome</keyword>
<accession>A0A380SVA8</accession>
<evidence type="ECO:0000313" key="2">
    <source>
        <dbReference type="Proteomes" id="UP000255177"/>
    </source>
</evidence>
<dbReference type="RefSeq" id="WP_115085285.1">
    <property type="nucleotide sequence ID" value="NZ_CBCSFG010000036.1"/>
</dbReference>